<dbReference type="GO" id="GO:0090374">
    <property type="term" value="P:oligopeptide export from mitochondrion"/>
    <property type="evidence" value="ECO:0007669"/>
    <property type="project" value="TreeGrafter"/>
</dbReference>
<evidence type="ECO:0000313" key="13">
    <source>
        <dbReference type="Proteomes" id="UP000325577"/>
    </source>
</evidence>
<evidence type="ECO:0000259" key="11">
    <source>
        <dbReference type="PROSITE" id="PS50929"/>
    </source>
</evidence>
<organism evidence="12 13">
    <name type="scientific">Nyssa sinensis</name>
    <dbReference type="NCBI Taxonomy" id="561372"/>
    <lineage>
        <taxon>Eukaryota</taxon>
        <taxon>Viridiplantae</taxon>
        <taxon>Streptophyta</taxon>
        <taxon>Embryophyta</taxon>
        <taxon>Tracheophyta</taxon>
        <taxon>Spermatophyta</taxon>
        <taxon>Magnoliopsida</taxon>
        <taxon>eudicotyledons</taxon>
        <taxon>Gunneridae</taxon>
        <taxon>Pentapetalae</taxon>
        <taxon>asterids</taxon>
        <taxon>Cornales</taxon>
        <taxon>Nyssaceae</taxon>
        <taxon>Nyssa</taxon>
    </lineage>
</organism>
<keyword evidence="3 9" id="KW-0812">Transmembrane</keyword>
<feature type="transmembrane region" description="Helical" evidence="9">
    <location>
        <begin position="160"/>
        <end position="180"/>
    </location>
</feature>
<keyword evidence="7 9" id="KW-0472">Membrane</keyword>
<accession>A0A5J5BDA2</accession>
<dbReference type="InterPro" id="IPR027417">
    <property type="entry name" value="P-loop_NTPase"/>
</dbReference>
<keyword evidence="2" id="KW-0813">Transport</keyword>
<dbReference type="Gene3D" id="3.40.50.300">
    <property type="entry name" value="P-loop containing nucleotide triphosphate hydrolases"/>
    <property type="match status" value="1"/>
</dbReference>
<dbReference type="SUPFAM" id="SSF52540">
    <property type="entry name" value="P-loop containing nucleoside triphosphate hydrolases"/>
    <property type="match status" value="1"/>
</dbReference>
<keyword evidence="5" id="KW-0067">ATP-binding</keyword>
<dbReference type="PANTHER" id="PTHR43394">
    <property type="entry name" value="ATP-DEPENDENT PERMEASE MDL1, MITOCHONDRIAL"/>
    <property type="match status" value="1"/>
</dbReference>
<dbReference type="Gene3D" id="1.20.1560.10">
    <property type="entry name" value="ABC transporter type 1, transmembrane domain"/>
    <property type="match status" value="1"/>
</dbReference>
<dbReference type="PROSITE" id="PS50893">
    <property type="entry name" value="ABC_TRANSPORTER_2"/>
    <property type="match status" value="1"/>
</dbReference>
<dbReference type="InterPro" id="IPR017871">
    <property type="entry name" value="ABC_transporter-like_CS"/>
</dbReference>
<dbReference type="PANTHER" id="PTHR43394:SF7">
    <property type="entry name" value="ABC TRANSPORTER B FAMILY MEMBER 28"/>
    <property type="match status" value="1"/>
</dbReference>
<dbReference type="InterPro" id="IPR003439">
    <property type="entry name" value="ABC_transporter-like_ATP-bd"/>
</dbReference>
<dbReference type="FunFam" id="3.40.50.300:FF:000403">
    <property type="entry name" value="ATP-binding cassette sub-family B member 8, mitochondrial"/>
    <property type="match status" value="1"/>
</dbReference>
<dbReference type="PROSITE" id="PS50929">
    <property type="entry name" value="ABC_TM1F"/>
    <property type="match status" value="1"/>
</dbReference>
<evidence type="ECO:0008006" key="14">
    <source>
        <dbReference type="Google" id="ProtNLM"/>
    </source>
</evidence>
<proteinExistence type="predicted"/>
<dbReference type="EMBL" id="CM018037">
    <property type="protein sequence ID" value="KAA8539872.1"/>
    <property type="molecule type" value="Genomic_DNA"/>
</dbReference>
<evidence type="ECO:0000256" key="7">
    <source>
        <dbReference type="ARBA" id="ARBA00023136"/>
    </source>
</evidence>
<dbReference type="GO" id="GO:0015421">
    <property type="term" value="F:ABC-type oligopeptide transporter activity"/>
    <property type="evidence" value="ECO:0007669"/>
    <property type="project" value="TreeGrafter"/>
</dbReference>
<dbReference type="GO" id="GO:0005524">
    <property type="term" value="F:ATP binding"/>
    <property type="evidence" value="ECO:0007669"/>
    <property type="project" value="UniProtKB-KW"/>
</dbReference>
<dbReference type="GO" id="GO:0005743">
    <property type="term" value="C:mitochondrial inner membrane"/>
    <property type="evidence" value="ECO:0007669"/>
    <property type="project" value="UniProtKB-SubCell"/>
</dbReference>
<keyword evidence="13" id="KW-1185">Reference proteome</keyword>
<feature type="domain" description="ABC transporter" evidence="10">
    <location>
        <begin position="476"/>
        <end position="714"/>
    </location>
</feature>
<dbReference type="InterPro" id="IPR003593">
    <property type="entry name" value="AAA+_ATPase"/>
</dbReference>
<comment type="subcellular location">
    <subcellularLocation>
        <location evidence="1">Mitochondrion inner membrane</location>
        <topology evidence="1">Multi-pass membrane protein</topology>
    </subcellularLocation>
</comment>
<dbReference type="SUPFAM" id="SSF90123">
    <property type="entry name" value="ABC transporter transmembrane region"/>
    <property type="match status" value="1"/>
</dbReference>
<evidence type="ECO:0000256" key="3">
    <source>
        <dbReference type="ARBA" id="ARBA00022692"/>
    </source>
</evidence>
<dbReference type="GO" id="GO:0016887">
    <property type="term" value="F:ATP hydrolysis activity"/>
    <property type="evidence" value="ECO:0007669"/>
    <property type="project" value="InterPro"/>
</dbReference>
<dbReference type="CDD" id="cd18557">
    <property type="entry name" value="ABC_6TM_TAP_ABCB8_10_like"/>
    <property type="match status" value="1"/>
</dbReference>
<dbReference type="PROSITE" id="PS00211">
    <property type="entry name" value="ABC_TRANSPORTER_1"/>
    <property type="match status" value="1"/>
</dbReference>
<evidence type="ECO:0000256" key="1">
    <source>
        <dbReference type="ARBA" id="ARBA00004448"/>
    </source>
</evidence>
<evidence type="ECO:0000313" key="12">
    <source>
        <dbReference type="EMBL" id="KAA8539872.1"/>
    </source>
</evidence>
<dbReference type="OrthoDB" id="6500128at2759"/>
<reference evidence="12 13" key="1">
    <citation type="submission" date="2019-09" db="EMBL/GenBank/DDBJ databases">
        <title>A chromosome-level genome assembly of the Chinese tupelo Nyssa sinensis.</title>
        <authorList>
            <person name="Yang X."/>
            <person name="Kang M."/>
            <person name="Yang Y."/>
            <person name="Xiong H."/>
            <person name="Wang M."/>
            <person name="Zhang Z."/>
            <person name="Wang Z."/>
            <person name="Wu H."/>
            <person name="Ma T."/>
            <person name="Liu J."/>
            <person name="Xi Z."/>
        </authorList>
    </citation>
    <scope>NUCLEOTIDE SEQUENCE [LARGE SCALE GENOMIC DNA]</scope>
    <source>
        <strain evidence="12">J267</strain>
        <tissue evidence="12">Leaf</tissue>
    </source>
</reference>
<dbReference type="AlphaFoldDB" id="A0A5J5BDA2"/>
<dbReference type="InterPro" id="IPR036640">
    <property type="entry name" value="ABC1_TM_sf"/>
</dbReference>
<evidence type="ECO:0000256" key="9">
    <source>
        <dbReference type="SAM" id="Phobius"/>
    </source>
</evidence>
<dbReference type="SMART" id="SM00382">
    <property type="entry name" value="AAA"/>
    <property type="match status" value="1"/>
</dbReference>
<sequence>MASTTPPFVLSLSHTRFTIPKHHTQRLTDCRLSFPSMSSFHRRSDLFPPSRSKFRRRSKGSIPSAYITGPASDPIFADNDPKIDDSSSPGENVQPSNAISWGLLWSLLGQHKLRLAASILTLVSCTTCTLSMPILSGRFFEVLIGVRPEPLWKLLSKVGVLYALEPVFTVIFVVNMTTIWEKVMSNLRAQIFQRVLIQKVEFFDRYKVGELTALLTSDLGSLKDIVSENISRDRGFRALSEVIGTICILFTLSPQLAPLLGLLMLSVSVLVAVYKRSTVPVFKAHGMAQASIADCVTETFSAIRTVRSFGGEKRQMSMFRSQVLAFQTSGIKLGAFKSLNESLTRTAVYISLMALYCLGGSKVKAGELSIGTVASFIGYTFTLTFAVQGLVNTFGDLRGAFAATERINSVLCGVEVDEALAYGLQRDINRKEVNDKNFELFFVNGSDGNNQSLNMHYMSALKSTSNLDTLVWSGDVCLEDVHFSYPLRPDVQILNGLNLTLKCGTVTALVGPSGAGKSTIVQLLARFYEPTRGRITVAGEDVRTFDKSEWARVVSIVNQEPVLFSVSVGENIAYGLPDDYVSKEDIIKAAKAANAHDFIISLPQGYDTLVGERGGLLSGGQRQRVAIARALLKNAPMLILDEATSALDAASERLVQDALNHLMKGRTTLVIAHRLSTVQNAHQIALCSDGKIAELGTHFELLGKKGQYASLVGIQRLAFE</sequence>
<evidence type="ECO:0000256" key="5">
    <source>
        <dbReference type="ARBA" id="ARBA00022840"/>
    </source>
</evidence>
<keyword evidence="6 9" id="KW-1133">Transmembrane helix</keyword>
<dbReference type="InterPro" id="IPR011527">
    <property type="entry name" value="ABC1_TM_dom"/>
</dbReference>
<feature type="transmembrane region" description="Helical" evidence="9">
    <location>
        <begin position="242"/>
        <end position="274"/>
    </location>
</feature>
<dbReference type="Pfam" id="PF00664">
    <property type="entry name" value="ABC_membrane"/>
    <property type="match status" value="1"/>
</dbReference>
<gene>
    <name evidence="12" type="ORF">F0562_026564</name>
</gene>
<feature type="domain" description="ABC transmembrane type-1" evidence="11">
    <location>
        <begin position="116"/>
        <end position="399"/>
    </location>
</feature>
<evidence type="ECO:0000256" key="4">
    <source>
        <dbReference type="ARBA" id="ARBA00022741"/>
    </source>
</evidence>
<evidence type="ECO:0000259" key="10">
    <source>
        <dbReference type="PROSITE" id="PS50893"/>
    </source>
</evidence>
<protein>
    <recommendedName>
        <fullName evidence="14">ABC transporter B family member 28</fullName>
    </recommendedName>
</protein>
<feature type="region of interest" description="Disordered" evidence="8">
    <location>
        <begin position="48"/>
        <end position="93"/>
    </location>
</feature>
<feature type="transmembrane region" description="Helical" evidence="9">
    <location>
        <begin position="115"/>
        <end position="140"/>
    </location>
</feature>
<evidence type="ECO:0000256" key="6">
    <source>
        <dbReference type="ARBA" id="ARBA00022989"/>
    </source>
</evidence>
<evidence type="ECO:0000256" key="2">
    <source>
        <dbReference type="ARBA" id="ARBA00022448"/>
    </source>
</evidence>
<name>A0A5J5BDA2_9ASTE</name>
<keyword evidence="4" id="KW-0547">Nucleotide-binding</keyword>
<evidence type="ECO:0000256" key="8">
    <source>
        <dbReference type="SAM" id="MobiDB-lite"/>
    </source>
</evidence>
<dbReference type="Proteomes" id="UP000325577">
    <property type="component" value="Linkage Group LG14"/>
</dbReference>
<dbReference type="Pfam" id="PF00005">
    <property type="entry name" value="ABC_tran"/>
    <property type="match status" value="1"/>
</dbReference>
<dbReference type="InterPro" id="IPR039421">
    <property type="entry name" value="Type_1_exporter"/>
</dbReference>